<dbReference type="InterPro" id="IPR021145">
    <property type="entry name" value="Portal_protein_SPP1_Gp6-like"/>
</dbReference>
<evidence type="ECO:0000313" key="3">
    <source>
        <dbReference type="Proteomes" id="UP000235701"/>
    </source>
</evidence>
<feature type="compositionally biased region" description="Acidic residues" evidence="1">
    <location>
        <begin position="497"/>
        <end position="506"/>
    </location>
</feature>
<comment type="caution">
    <text evidence="2">The sequence shown here is derived from an EMBL/GenBank/DDBJ whole genome shotgun (WGS) entry which is preliminary data.</text>
</comment>
<protein>
    <submittedName>
        <fullName evidence="2">Phage portal protein</fullName>
    </submittedName>
</protein>
<dbReference type="AlphaFoldDB" id="A0A2N6UFQ4"/>
<evidence type="ECO:0000256" key="1">
    <source>
        <dbReference type="SAM" id="MobiDB-lite"/>
    </source>
</evidence>
<reference evidence="2 3" key="1">
    <citation type="submission" date="2017-09" db="EMBL/GenBank/DDBJ databases">
        <title>Bacterial strain isolated from the female urinary microbiota.</title>
        <authorList>
            <person name="Thomas-White K."/>
            <person name="Kumar N."/>
            <person name="Forster S."/>
            <person name="Putonti C."/>
            <person name="Lawley T."/>
            <person name="Wolfe A.J."/>
        </authorList>
    </citation>
    <scope>NUCLEOTIDE SEQUENCE [LARGE SCALE GENOMIC DNA]</scope>
    <source>
        <strain evidence="2 3">UMB0240</strain>
    </source>
</reference>
<gene>
    <name evidence="2" type="ORF">CJ191_01190</name>
</gene>
<dbReference type="Pfam" id="PF05133">
    <property type="entry name" value="SPP1_portal"/>
    <property type="match status" value="1"/>
</dbReference>
<feature type="compositionally biased region" description="Basic and acidic residues" evidence="1">
    <location>
        <begin position="470"/>
        <end position="481"/>
    </location>
</feature>
<dbReference type="Proteomes" id="UP000235701">
    <property type="component" value="Unassembled WGS sequence"/>
</dbReference>
<dbReference type="RefSeq" id="WP_102198726.1">
    <property type="nucleotide sequence ID" value="NZ_PNHQ01000002.1"/>
</dbReference>
<dbReference type="EMBL" id="PNHQ01000002">
    <property type="protein sequence ID" value="PMC80451.1"/>
    <property type="molecule type" value="Genomic_DNA"/>
</dbReference>
<dbReference type="OrthoDB" id="3189403at2"/>
<dbReference type="InterPro" id="IPR006428">
    <property type="entry name" value="Portal_SPP1-type"/>
</dbReference>
<proteinExistence type="predicted"/>
<dbReference type="NCBIfam" id="TIGR01538">
    <property type="entry name" value="portal_SPP1"/>
    <property type="match status" value="1"/>
</dbReference>
<sequence>MPIYDSFRDSSGQVKTLKLRFSRESRIRYRAESAEAIIAKDFEMLKKFIEHHKRHQVPRMQELIDYYEGNNHNVLTGPRRRNDEDMTDNRAPHPFAKLITVFRSSYAVGIPIQTRYADNNTHSDTDEALEDMAKQNSFRTLDKTLWNDMSKTGRAFEVVWRSKEATHVKRLDPLETFVIYDTTIEEKPLMAIRYYKASIFEADKEYVEVHTASEVHRYSYTEGKLVELKGSPEKHRFGQVPIIEHRNNLDGLGDYELVLALIDLYDSAQSDTANYMQDLSDAILFIFGRVEFPSDCDTAEKQIAYMREMKRARMMNLAGALNQQGDEASVSADYKYKQYDVSGTEAYKTRIGDDIHKFTSTPNSTDEHFSGTTSGEAMKYKMSSLDQEMSETQALFEESLKQRYSLLVTMEKFLKNKTFKDFDLDKLKFKFTPNIPKSVTETIQNANMLFGRVSDETVFDMLEQVTGVKAGDEIERVAREDPDSDSEPPLRRPIEIVGEEDDEQEA</sequence>
<accession>A0A2N6UFQ4</accession>
<name>A0A2N6UFQ4_9LACT</name>
<organism evidence="2 3">
    <name type="scientific">Aerococcus viridans</name>
    <dbReference type="NCBI Taxonomy" id="1377"/>
    <lineage>
        <taxon>Bacteria</taxon>
        <taxon>Bacillati</taxon>
        <taxon>Bacillota</taxon>
        <taxon>Bacilli</taxon>
        <taxon>Lactobacillales</taxon>
        <taxon>Aerococcaceae</taxon>
        <taxon>Aerococcus</taxon>
    </lineage>
</organism>
<evidence type="ECO:0000313" key="2">
    <source>
        <dbReference type="EMBL" id="PMC80451.1"/>
    </source>
</evidence>
<feature type="region of interest" description="Disordered" evidence="1">
    <location>
        <begin position="470"/>
        <end position="506"/>
    </location>
</feature>
<keyword evidence="3" id="KW-1185">Reference proteome</keyword>